<evidence type="ECO:0000313" key="7">
    <source>
        <dbReference type="EMBL" id="RLM73863.1"/>
    </source>
</evidence>
<keyword evidence="7" id="KW-0808">Transferase</keyword>
<dbReference type="GO" id="GO:0005634">
    <property type="term" value="C:nucleus"/>
    <property type="evidence" value="ECO:0007669"/>
    <property type="project" value="TreeGrafter"/>
</dbReference>
<gene>
    <name evidence="7" type="ORF">C2845_PM15G06890</name>
</gene>
<evidence type="ECO:0000256" key="3">
    <source>
        <dbReference type="ARBA" id="ARBA00022741"/>
    </source>
</evidence>
<dbReference type="InterPro" id="IPR050108">
    <property type="entry name" value="CDK"/>
</dbReference>
<evidence type="ECO:0000256" key="6">
    <source>
        <dbReference type="SAM" id="MobiDB-lite"/>
    </source>
</evidence>
<dbReference type="OrthoDB" id="693357at2759"/>
<keyword evidence="2" id="KW-0597">Phosphoprotein</keyword>
<dbReference type="PANTHER" id="PTHR24056:SF397">
    <property type="entry name" value="OS11G0242500 PROTEIN"/>
    <property type="match status" value="1"/>
</dbReference>
<evidence type="ECO:0000256" key="1">
    <source>
        <dbReference type="ARBA" id="ARBA00012409"/>
    </source>
</evidence>
<reference evidence="8" key="1">
    <citation type="journal article" date="2019" name="Nat. Commun.">
        <title>The genome of broomcorn millet.</title>
        <authorList>
            <person name="Zou C."/>
            <person name="Miki D."/>
            <person name="Li D."/>
            <person name="Tang Q."/>
            <person name="Xiao L."/>
            <person name="Rajput S."/>
            <person name="Deng P."/>
            <person name="Jia W."/>
            <person name="Huang R."/>
            <person name="Zhang M."/>
            <person name="Sun Y."/>
            <person name="Hu J."/>
            <person name="Fu X."/>
            <person name="Schnable P.S."/>
            <person name="Li F."/>
            <person name="Zhang H."/>
            <person name="Feng B."/>
            <person name="Zhu X."/>
            <person name="Liu R."/>
            <person name="Schnable J.C."/>
            <person name="Zhu J.-K."/>
            <person name="Zhang H."/>
        </authorList>
    </citation>
    <scope>NUCLEOTIDE SEQUENCE [LARGE SCALE GENOMIC DNA]</scope>
</reference>
<accession>A0A3L6Q8F6</accession>
<comment type="caution">
    <text evidence="7">The sequence shown here is derived from an EMBL/GenBank/DDBJ whole genome shotgun (WGS) entry which is preliminary data.</text>
</comment>
<evidence type="ECO:0000313" key="8">
    <source>
        <dbReference type="Proteomes" id="UP000275267"/>
    </source>
</evidence>
<dbReference type="EC" id="2.7.11.23" evidence="1"/>
<dbReference type="Proteomes" id="UP000275267">
    <property type="component" value="Unassembled WGS sequence"/>
</dbReference>
<dbReference type="InterPro" id="IPR011009">
    <property type="entry name" value="Kinase-like_dom_sf"/>
</dbReference>
<keyword evidence="3" id="KW-0547">Nucleotide-binding</keyword>
<dbReference type="STRING" id="4540.A0A3L6Q8F6"/>
<keyword evidence="8" id="KW-1185">Reference proteome</keyword>
<dbReference type="GO" id="GO:0008353">
    <property type="term" value="F:RNA polymerase II CTD heptapeptide repeat kinase activity"/>
    <property type="evidence" value="ECO:0007669"/>
    <property type="project" value="UniProtKB-EC"/>
</dbReference>
<feature type="region of interest" description="Disordered" evidence="6">
    <location>
        <begin position="52"/>
        <end position="72"/>
    </location>
</feature>
<proteinExistence type="predicted"/>
<dbReference type="GO" id="GO:0000307">
    <property type="term" value="C:cyclin-dependent protein kinase holoenzyme complex"/>
    <property type="evidence" value="ECO:0007669"/>
    <property type="project" value="TreeGrafter"/>
</dbReference>
<keyword evidence="7" id="KW-0418">Kinase</keyword>
<dbReference type="PANTHER" id="PTHR24056">
    <property type="entry name" value="CELL DIVISION PROTEIN KINASE"/>
    <property type="match status" value="1"/>
</dbReference>
<dbReference type="AlphaFoldDB" id="A0A3L6Q8F6"/>
<evidence type="ECO:0000256" key="5">
    <source>
        <dbReference type="ARBA" id="ARBA00049280"/>
    </source>
</evidence>
<dbReference type="GO" id="GO:0005524">
    <property type="term" value="F:ATP binding"/>
    <property type="evidence" value="ECO:0007669"/>
    <property type="project" value="UniProtKB-KW"/>
</dbReference>
<evidence type="ECO:0000256" key="4">
    <source>
        <dbReference type="ARBA" id="ARBA00022840"/>
    </source>
</evidence>
<keyword evidence="4" id="KW-0067">ATP-binding</keyword>
<sequence length="142" mass="15334">MRWVYQLGALELGGSGREQVGPEHGGRECQVPPLLAVVRARPRACARALELGGGGREQVSPDSDGRGRQVLSPPRPNVMRLDGIVTSRLSHSLYLVFEYMEHDFAALSGQRFMELLLGAAADLWSAGCILAELLAVKPIMPG</sequence>
<dbReference type="SUPFAM" id="SSF56112">
    <property type="entry name" value="Protein kinase-like (PK-like)"/>
    <property type="match status" value="1"/>
</dbReference>
<dbReference type="EMBL" id="PQIB02000013">
    <property type="protein sequence ID" value="RLM73863.1"/>
    <property type="molecule type" value="Genomic_DNA"/>
</dbReference>
<dbReference type="GO" id="GO:0032968">
    <property type="term" value="P:positive regulation of transcription elongation by RNA polymerase II"/>
    <property type="evidence" value="ECO:0007669"/>
    <property type="project" value="TreeGrafter"/>
</dbReference>
<evidence type="ECO:0000256" key="2">
    <source>
        <dbReference type="ARBA" id="ARBA00022553"/>
    </source>
</evidence>
<name>A0A3L6Q8F6_PANMI</name>
<comment type="catalytic activity">
    <reaction evidence="5">
        <text>[DNA-directed RNA polymerase] + ATP = phospho-[DNA-directed RNA polymerase] + ADP + H(+)</text>
        <dbReference type="Rhea" id="RHEA:10216"/>
        <dbReference type="Rhea" id="RHEA-COMP:11321"/>
        <dbReference type="Rhea" id="RHEA-COMP:11322"/>
        <dbReference type="ChEBI" id="CHEBI:15378"/>
        <dbReference type="ChEBI" id="CHEBI:30616"/>
        <dbReference type="ChEBI" id="CHEBI:43176"/>
        <dbReference type="ChEBI" id="CHEBI:68546"/>
        <dbReference type="ChEBI" id="CHEBI:456216"/>
        <dbReference type="EC" id="2.7.11.23"/>
    </reaction>
</comment>
<organism evidence="7 8">
    <name type="scientific">Panicum miliaceum</name>
    <name type="common">Proso millet</name>
    <name type="synonym">Broomcorn millet</name>
    <dbReference type="NCBI Taxonomy" id="4540"/>
    <lineage>
        <taxon>Eukaryota</taxon>
        <taxon>Viridiplantae</taxon>
        <taxon>Streptophyta</taxon>
        <taxon>Embryophyta</taxon>
        <taxon>Tracheophyta</taxon>
        <taxon>Spermatophyta</taxon>
        <taxon>Magnoliopsida</taxon>
        <taxon>Liliopsida</taxon>
        <taxon>Poales</taxon>
        <taxon>Poaceae</taxon>
        <taxon>PACMAD clade</taxon>
        <taxon>Panicoideae</taxon>
        <taxon>Panicodae</taxon>
        <taxon>Paniceae</taxon>
        <taxon>Panicinae</taxon>
        <taxon>Panicum</taxon>
        <taxon>Panicum sect. Panicum</taxon>
    </lineage>
</organism>
<protein>
    <recommendedName>
        <fullName evidence="1">[RNA-polymerase]-subunit kinase</fullName>
        <ecNumber evidence="1">2.7.11.23</ecNumber>
    </recommendedName>
</protein>